<dbReference type="RefSeq" id="XP_003063871.1">
    <property type="nucleotide sequence ID" value="XM_003063825.1"/>
</dbReference>
<organism evidence="3">
    <name type="scientific">Micromonas pusilla (strain CCMP1545)</name>
    <name type="common">Picoplanktonic green alga</name>
    <dbReference type="NCBI Taxonomy" id="564608"/>
    <lineage>
        <taxon>Eukaryota</taxon>
        <taxon>Viridiplantae</taxon>
        <taxon>Chlorophyta</taxon>
        <taxon>Mamiellophyceae</taxon>
        <taxon>Mamiellales</taxon>
        <taxon>Mamiellaceae</taxon>
        <taxon>Micromonas</taxon>
    </lineage>
</organism>
<evidence type="ECO:0000256" key="1">
    <source>
        <dbReference type="SAM" id="MobiDB-lite"/>
    </source>
</evidence>
<dbReference type="PANTHER" id="PTHR31762:SF10">
    <property type="entry name" value="FAS-BINDING FACTOR-LIKE PROTEIN"/>
    <property type="match status" value="1"/>
</dbReference>
<sequence>MSNTTRGKVNKVAGLAARCATRPLPRRSLSRAREINSFLHVVRVAVASLSRSPPPPFLLPTPPPSSASPSAAVCRLARMTAAPPPAPTHVREDPRFAEPRPQHHPRRVAATPTTPSTRPTTTTPLDADVPPAPSSSGSPTDGVGVGVGARANGKAAAAAAAATTTTTREAEDDATVPSSDADAAEDPPDPAATIADLRRKLLAASNVRAAMEAALDESEARTREARASEAAETAARLAAAEARCEDVLLAANRAVDAARNRQTAAERRANEMEKALEACALVGDRRCEASLKAAWLSHYWRLASELGVMPSDVASREMARWGARAPKRGDDALHEAVERAARAGGDGGMGGGAPAGASRRVDNNSFGPPPSHHKGRSPKLVSDALEIETALRTMTAMRVEEGVLVALADRRRAIAAREIRAAPRGSNRGATSTANRGLGDADGWLQLSPEEEREVVYRRAWLCFLWLRARAAGLEPGLADARCERWLPRALAGPGRKFDGAREALEVEAGLAELRELGVESALWEKSRVEARPAAIEEVEDAAAA</sequence>
<dbReference type="Proteomes" id="UP000001876">
    <property type="component" value="Unassembled WGS sequence"/>
</dbReference>
<dbReference type="GO" id="GO:0000911">
    <property type="term" value="P:cytokinesis by cell plate formation"/>
    <property type="evidence" value="ECO:0007669"/>
    <property type="project" value="InterPro"/>
</dbReference>
<dbReference type="eggNOG" id="ENOG502QQ0G">
    <property type="taxonomic scope" value="Eukaryota"/>
</dbReference>
<evidence type="ECO:0000313" key="2">
    <source>
        <dbReference type="EMBL" id="EEH52244.1"/>
    </source>
</evidence>
<dbReference type="PANTHER" id="PTHR31762">
    <property type="entry name" value="FAS-BINDING FACTOR-LIKE PROTEIN"/>
    <property type="match status" value="1"/>
</dbReference>
<reference evidence="2 3" key="1">
    <citation type="journal article" date="2009" name="Science">
        <title>Green evolution and dynamic adaptations revealed by genomes of the marine picoeukaryotes Micromonas.</title>
        <authorList>
            <person name="Worden A.Z."/>
            <person name="Lee J.H."/>
            <person name="Mock T."/>
            <person name="Rouze P."/>
            <person name="Simmons M.P."/>
            <person name="Aerts A.L."/>
            <person name="Allen A.E."/>
            <person name="Cuvelier M.L."/>
            <person name="Derelle E."/>
            <person name="Everett M.V."/>
            <person name="Foulon E."/>
            <person name="Grimwood J."/>
            <person name="Gundlach H."/>
            <person name="Henrissat B."/>
            <person name="Napoli C."/>
            <person name="McDonald S.M."/>
            <person name="Parker M.S."/>
            <person name="Rombauts S."/>
            <person name="Salamov A."/>
            <person name="Von Dassow P."/>
            <person name="Badger J.H."/>
            <person name="Coutinho P.M."/>
            <person name="Demir E."/>
            <person name="Dubchak I."/>
            <person name="Gentemann C."/>
            <person name="Eikrem W."/>
            <person name="Gready J.E."/>
            <person name="John U."/>
            <person name="Lanier W."/>
            <person name="Lindquist E.A."/>
            <person name="Lucas S."/>
            <person name="Mayer K.F."/>
            <person name="Moreau H."/>
            <person name="Not F."/>
            <person name="Otillar R."/>
            <person name="Panaud O."/>
            <person name="Pangilinan J."/>
            <person name="Paulsen I."/>
            <person name="Piegu B."/>
            <person name="Poliakov A."/>
            <person name="Robbens S."/>
            <person name="Schmutz J."/>
            <person name="Toulza E."/>
            <person name="Wyss T."/>
            <person name="Zelensky A."/>
            <person name="Zhou K."/>
            <person name="Armbrust E.V."/>
            <person name="Bhattacharya D."/>
            <person name="Goodenough U.W."/>
            <person name="Van de Peer Y."/>
            <person name="Grigoriev I.V."/>
        </authorList>
    </citation>
    <scope>NUCLEOTIDE SEQUENCE [LARGE SCALE GENOMIC DNA]</scope>
    <source>
        <strain evidence="2 3">CCMP1545</strain>
    </source>
</reference>
<protein>
    <submittedName>
        <fullName evidence="2">Predicted protein</fullName>
    </submittedName>
</protein>
<dbReference type="GeneID" id="9689312"/>
<dbReference type="OrthoDB" id="2014962at2759"/>
<proteinExistence type="predicted"/>
<evidence type="ECO:0000313" key="3">
    <source>
        <dbReference type="Proteomes" id="UP000001876"/>
    </source>
</evidence>
<feature type="compositionally biased region" description="Basic and acidic residues" evidence="1">
    <location>
        <begin position="89"/>
        <end position="101"/>
    </location>
</feature>
<dbReference type="STRING" id="564608.C1N7B8"/>
<feature type="region of interest" description="Disordered" evidence="1">
    <location>
        <begin position="51"/>
        <end position="148"/>
    </location>
</feature>
<dbReference type="KEGG" id="mpp:MICPUCDRAFT_53631"/>
<feature type="compositionally biased region" description="Gly residues" evidence="1">
    <location>
        <begin position="344"/>
        <end position="354"/>
    </location>
</feature>
<accession>C1N7B8</accession>
<feature type="compositionally biased region" description="Low complexity" evidence="1">
    <location>
        <begin position="111"/>
        <end position="124"/>
    </location>
</feature>
<feature type="region of interest" description="Disordered" evidence="1">
    <location>
        <begin position="160"/>
        <end position="191"/>
    </location>
</feature>
<dbReference type="InterPro" id="IPR040321">
    <property type="entry name" value="SCD2-like"/>
</dbReference>
<name>C1N7B8_MICPC</name>
<gene>
    <name evidence="2" type="ORF">MICPUCDRAFT_53631</name>
</gene>
<dbReference type="EMBL" id="GG663749">
    <property type="protein sequence ID" value="EEH52244.1"/>
    <property type="molecule type" value="Genomic_DNA"/>
</dbReference>
<keyword evidence="3" id="KW-1185">Reference proteome</keyword>
<dbReference type="AlphaFoldDB" id="C1N7B8"/>
<feature type="region of interest" description="Disordered" evidence="1">
    <location>
        <begin position="341"/>
        <end position="380"/>
    </location>
</feature>
<dbReference type="OMA" id="VQYGIHA"/>
<feature type="compositionally biased region" description="Pro residues" evidence="1">
    <location>
        <begin position="52"/>
        <end position="66"/>
    </location>
</feature>